<reference evidence="2" key="1">
    <citation type="submission" date="2016-06" db="EMBL/GenBank/DDBJ databases">
        <title>Draft genome sequence of Desulfoplanes formicivorans strain Pf12B.</title>
        <authorList>
            <person name="Watanabe M."/>
            <person name="Kojima H."/>
            <person name="Fukui M."/>
        </authorList>
    </citation>
    <scope>NUCLEOTIDE SEQUENCE [LARGE SCALE GENOMIC DNA]</scope>
    <source>
        <strain evidence="2">Pf12B</strain>
    </source>
</reference>
<comment type="caution">
    <text evidence="1">The sequence shown here is derived from an EMBL/GenBank/DDBJ whole genome shotgun (WGS) entry which is preliminary data.</text>
</comment>
<evidence type="ECO:0000313" key="1">
    <source>
        <dbReference type="EMBL" id="GAU09173.1"/>
    </source>
</evidence>
<dbReference type="OrthoDB" id="5455222at2"/>
<organism evidence="1 2">
    <name type="scientific">Desulfoplanes formicivorans</name>
    <dbReference type="NCBI Taxonomy" id="1592317"/>
    <lineage>
        <taxon>Bacteria</taxon>
        <taxon>Pseudomonadati</taxon>
        <taxon>Thermodesulfobacteriota</taxon>
        <taxon>Desulfovibrionia</taxon>
        <taxon>Desulfovibrionales</taxon>
        <taxon>Desulfoplanaceae</taxon>
        <taxon>Desulfoplanes</taxon>
    </lineage>
</organism>
<accession>A0A194AIM2</accession>
<gene>
    <name evidence="1" type="ORF">DPF_1893</name>
</gene>
<name>A0A194AIM2_9BACT</name>
<dbReference type="EMBL" id="BDFE01000017">
    <property type="protein sequence ID" value="GAU09173.1"/>
    <property type="molecule type" value="Genomic_DNA"/>
</dbReference>
<protein>
    <submittedName>
        <fullName evidence="1">Uncharacterized protein</fullName>
    </submittedName>
</protein>
<dbReference type="Proteomes" id="UP000095200">
    <property type="component" value="Unassembled WGS sequence"/>
</dbReference>
<dbReference type="RefSeq" id="WP_069859441.1">
    <property type="nucleotide sequence ID" value="NZ_BDFE01000017.1"/>
</dbReference>
<dbReference type="AlphaFoldDB" id="A0A194AIM2"/>
<evidence type="ECO:0000313" key="2">
    <source>
        <dbReference type="Proteomes" id="UP000095200"/>
    </source>
</evidence>
<proteinExistence type="predicted"/>
<keyword evidence="2" id="KW-1185">Reference proteome</keyword>
<sequence length="164" mass="19036">MAPTKKIVSDLSSVVKFEQWMRFYFIKKDGDDLIIAPEPEHMNRIKTLYAEYYELAEAMCLVKMTPQTSQRLILDFIRDHFDGQEYKSTQIHKALDSKDFSTEMYLFNMWLELHDTQLGEQIIGYDEWIGLYEAWKNSEQGQKVLLSMESGSTAGGDDSSSTVH</sequence>